<dbReference type="InterPro" id="IPR050469">
    <property type="entry name" value="Diguanylate_Cyclase"/>
</dbReference>
<accession>A0A0C2VXJ1</accession>
<dbReference type="Gene3D" id="3.30.70.270">
    <property type="match status" value="1"/>
</dbReference>
<evidence type="ECO:0000259" key="2">
    <source>
        <dbReference type="PROSITE" id="PS50887"/>
    </source>
</evidence>
<keyword evidence="1" id="KW-0472">Membrane</keyword>
<dbReference type="SMART" id="SM00267">
    <property type="entry name" value="GGDEF"/>
    <property type="match status" value="1"/>
</dbReference>
<dbReference type="PANTHER" id="PTHR45138:SF9">
    <property type="entry name" value="DIGUANYLATE CYCLASE DGCM-RELATED"/>
    <property type="match status" value="1"/>
</dbReference>
<dbReference type="CDD" id="cd01949">
    <property type="entry name" value="GGDEF"/>
    <property type="match status" value="1"/>
</dbReference>
<dbReference type="InterPro" id="IPR029787">
    <property type="entry name" value="Nucleotide_cyclase"/>
</dbReference>
<keyword evidence="4" id="KW-1185">Reference proteome</keyword>
<protein>
    <recommendedName>
        <fullName evidence="2">GGDEF domain-containing protein</fullName>
    </recommendedName>
</protein>
<dbReference type="OrthoDB" id="69083at2"/>
<proteinExistence type="predicted"/>
<keyword evidence="1" id="KW-0812">Transmembrane</keyword>
<dbReference type="SUPFAM" id="SSF55073">
    <property type="entry name" value="Nucleotide cyclase"/>
    <property type="match status" value="1"/>
</dbReference>
<reference evidence="3 4" key="1">
    <citation type="submission" date="2015-01" db="EMBL/GenBank/DDBJ databases">
        <title>Jeotgalibacillus campisalis genome sequencing.</title>
        <authorList>
            <person name="Goh K.M."/>
            <person name="Chan K.-G."/>
            <person name="Yaakop A.S."/>
            <person name="Ee R."/>
            <person name="Gan H.M."/>
            <person name="Chan C.S."/>
        </authorList>
    </citation>
    <scope>NUCLEOTIDE SEQUENCE [LARGE SCALE GENOMIC DNA]</scope>
    <source>
        <strain evidence="3 4">SF-57</strain>
    </source>
</reference>
<dbReference type="NCBIfam" id="TIGR00254">
    <property type="entry name" value="GGDEF"/>
    <property type="match status" value="1"/>
</dbReference>
<comment type="caution">
    <text evidence="3">The sequence shown here is derived from an EMBL/GenBank/DDBJ whole genome shotgun (WGS) entry which is preliminary data.</text>
</comment>
<dbReference type="InterPro" id="IPR043128">
    <property type="entry name" value="Rev_trsase/Diguanyl_cyclase"/>
</dbReference>
<keyword evidence="1" id="KW-1133">Transmembrane helix</keyword>
<dbReference type="RefSeq" id="WP_052476816.1">
    <property type="nucleotide sequence ID" value="NZ_JXRR01000010.1"/>
</dbReference>
<dbReference type="InterPro" id="IPR000160">
    <property type="entry name" value="GGDEF_dom"/>
</dbReference>
<dbReference type="Proteomes" id="UP000031972">
    <property type="component" value="Unassembled WGS sequence"/>
</dbReference>
<feature type="transmembrane region" description="Helical" evidence="1">
    <location>
        <begin position="7"/>
        <end position="26"/>
    </location>
</feature>
<organism evidence="3 4">
    <name type="scientific">Jeotgalibacillus campisalis</name>
    <dbReference type="NCBI Taxonomy" id="220754"/>
    <lineage>
        <taxon>Bacteria</taxon>
        <taxon>Bacillati</taxon>
        <taxon>Bacillota</taxon>
        <taxon>Bacilli</taxon>
        <taxon>Bacillales</taxon>
        <taxon>Caryophanaceae</taxon>
        <taxon>Jeotgalibacillus</taxon>
    </lineage>
</organism>
<feature type="domain" description="GGDEF" evidence="2">
    <location>
        <begin position="87"/>
        <end position="208"/>
    </location>
</feature>
<dbReference type="PANTHER" id="PTHR45138">
    <property type="entry name" value="REGULATORY COMPONENTS OF SENSORY TRANSDUCTION SYSTEM"/>
    <property type="match status" value="1"/>
</dbReference>
<evidence type="ECO:0000313" key="4">
    <source>
        <dbReference type="Proteomes" id="UP000031972"/>
    </source>
</evidence>
<dbReference type="AlphaFoldDB" id="A0A0C2VXJ1"/>
<dbReference type="PROSITE" id="PS50887">
    <property type="entry name" value="GGDEF"/>
    <property type="match status" value="1"/>
</dbReference>
<evidence type="ECO:0000256" key="1">
    <source>
        <dbReference type="SAM" id="Phobius"/>
    </source>
</evidence>
<dbReference type="EMBL" id="JXRR01000010">
    <property type="protein sequence ID" value="KIL49136.1"/>
    <property type="molecule type" value="Genomic_DNA"/>
</dbReference>
<sequence>MKIKGRIATILLTVVIQTVYVLYYYITTGAVDPIGWAGYPILGAIAYLTGLQHDKAVYYAEKDPLTNLYNRRAMLKKIEKKRKNSSAYYFVMMIDCDDFKHINDSLGHSAGDRALVLAANKIIQSLKTRDLAGRWGGDEFMIFGEADGMEECRIKADEYDRKLSIRSSSEGLPVFSIGAAIGNPGDSFEKTVICADRIMYEKKKKRRK</sequence>
<gene>
    <name evidence="3" type="ORF">KR50_11710</name>
</gene>
<dbReference type="Pfam" id="PF00990">
    <property type="entry name" value="GGDEF"/>
    <property type="match status" value="1"/>
</dbReference>
<dbReference type="GO" id="GO:0052621">
    <property type="term" value="F:diguanylate cyclase activity"/>
    <property type="evidence" value="ECO:0007669"/>
    <property type="project" value="TreeGrafter"/>
</dbReference>
<dbReference type="PATRIC" id="fig|220754.4.peg.1191"/>
<evidence type="ECO:0000313" key="3">
    <source>
        <dbReference type="EMBL" id="KIL49136.1"/>
    </source>
</evidence>
<name>A0A0C2VXJ1_9BACL</name>